<dbReference type="AlphaFoldDB" id="A0A6A2Z5S4"/>
<proteinExistence type="predicted"/>
<protein>
    <submittedName>
        <fullName evidence="1">Detected protein of confused Function</fullName>
    </submittedName>
</protein>
<gene>
    <name evidence="1" type="ORF">F3Y22_tig00111027pilonHSYRG00506</name>
</gene>
<dbReference type="GO" id="GO:0006355">
    <property type="term" value="P:regulation of DNA-templated transcription"/>
    <property type="evidence" value="ECO:0007669"/>
    <property type="project" value="TreeGrafter"/>
</dbReference>
<name>A0A6A2Z5S4_HIBSY</name>
<sequence length="318" mass="35181">MGDQLSDLRGWRVEWRNSTIKEYQLVNATGMILLNIFKNINWCSVLVDHVISEYQRGVNCSLIHNDSESEGAKILKILETSAETEVLMAEMSPELLTSFATYKSKLEESELVEGQAYAVSGLIPMNSGSEILYLQARGSTTKWKPLSPLAMESFEPFFCPQKSMKLSNLGESSLSSEFDIAAYVVYVGEVYTASHQKKQWVFVTDDSISDLQSGLSNSLLAISFCSPSIDDDSFAPINSNLVGSMVGFCNLIKKPKDQMNHLWVAEATENSAYHLNFNPSISHLKSAGASVQAWAKTSNSIINELRKKVLFVTGNCEG</sequence>
<dbReference type="InterPro" id="IPR015525">
    <property type="entry name" value="BRCA2"/>
</dbReference>
<organism evidence="1 2">
    <name type="scientific">Hibiscus syriacus</name>
    <name type="common">Rose of Sharon</name>
    <dbReference type="NCBI Taxonomy" id="106335"/>
    <lineage>
        <taxon>Eukaryota</taxon>
        <taxon>Viridiplantae</taxon>
        <taxon>Streptophyta</taxon>
        <taxon>Embryophyta</taxon>
        <taxon>Tracheophyta</taxon>
        <taxon>Spermatophyta</taxon>
        <taxon>Magnoliopsida</taxon>
        <taxon>eudicotyledons</taxon>
        <taxon>Gunneridae</taxon>
        <taxon>Pentapetalae</taxon>
        <taxon>rosids</taxon>
        <taxon>malvids</taxon>
        <taxon>Malvales</taxon>
        <taxon>Malvaceae</taxon>
        <taxon>Malvoideae</taxon>
        <taxon>Hibiscus</taxon>
    </lineage>
</organism>
<comment type="caution">
    <text evidence="1">The sequence shown here is derived from an EMBL/GenBank/DDBJ whole genome shotgun (WGS) entry which is preliminary data.</text>
</comment>
<dbReference type="GO" id="GO:0000724">
    <property type="term" value="P:double-strand break repair via homologous recombination"/>
    <property type="evidence" value="ECO:0007669"/>
    <property type="project" value="InterPro"/>
</dbReference>
<dbReference type="Proteomes" id="UP000436088">
    <property type="component" value="Unassembled WGS sequence"/>
</dbReference>
<dbReference type="Gene3D" id="2.40.50.140">
    <property type="entry name" value="Nucleic acid-binding proteins"/>
    <property type="match status" value="1"/>
</dbReference>
<evidence type="ECO:0000313" key="1">
    <source>
        <dbReference type="EMBL" id="KAE8686923.1"/>
    </source>
</evidence>
<evidence type="ECO:0000313" key="2">
    <source>
        <dbReference type="Proteomes" id="UP000436088"/>
    </source>
</evidence>
<dbReference type="SUPFAM" id="SSF50249">
    <property type="entry name" value="Nucleic acid-binding proteins"/>
    <property type="match status" value="1"/>
</dbReference>
<keyword evidence="2" id="KW-1185">Reference proteome</keyword>
<dbReference type="EMBL" id="VEPZ02001209">
    <property type="protein sequence ID" value="KAE8686923.1"/>
    <property type="molecule type" value="Genomic_DNA"/>
</dbReference>
<accession>A0A6A2Z5S4</accession>
<reference evidence="1" key="1">
    <citation type="submission" date="2019-09" db="EMBL/GenBank/DDBJ databases">
        <title>Draft genome information of white flower Hibiscus syriacus.</title>
        <authorList>
            <person name="Kim Y.-M."/>
        </authorList>
    </citation>
    <scope>NUCLEOTIDE SEQUENCE [LARGE SCALE GENOMIC DNA]</scope>
    <source>
        <strain evidence="1">YM2019G1</strain>
    </source>
</reference>
<dbReference type="PANTHER" id="PTHR11289">
    <property type="entry name" value="BREAST CANCER TYPE 2 SUSCEPTIBILITY PROTEIN BRCA2"/>
    <property type="match status" value="1"/>
</dbReference>
<dbReference type="PANTHER" id="PTHR11289:SF0">
    <property type="entry name" value="BREAST CANCER TYPE 2 SUSCEPTIBILITY PROTEIN"/>
    <property type="match status" value="1"/>
</dbReference>
<dbReference type="InterPro" id="IPR012340">
    <property type="entry name" value="NA-bd_OB-fold"/>
</dbReference>